<feature type="compositionally biased region" description="Polar residues" evidence="1">
    <location>
        <begin position="87"/>
        <end position="97"/>
    </location>
</feature>
<feature type="compositionally biased region" description="Basic residues" evidence="1">
    <location>
        <begin position="11"/>
        <end position="25"/>
    </location>
</feature>
<name>A0A1E5XPN8_9HYPH</name>
<dbReference type="OrthoDB" id="9816310at2"/>
<dbReference type="AlphaFoldDB" id="A0A1E5XPN8"/>
<feature type="region of interest" description="Disordered" evidence="1">
    <location>
        <begin position="87"/>
        <end position="221"/>
    </location>
</feature>
<dbReference type="Pfam" id="PF13763">
    <property type="entry name" value="DUF4167"/>
    <property type="match status" value="1"/>
</dbReference>
<feature type="compositionally biased region" description="Basic residues" evidence="1">
    <location>
        <begin position="179"/>
        <end position="188"/>
    </location>
</feature>
<gene>
    <name evidence="3" type="ORF">VW23_020710</name>
</gene>
<comment type="caution">
    <text evidence="3">The sequence shown here is derived from an EMBL/GenBank/DDBJ whole genome shotgun (WGS) entry which is preliminary data.</text>
</comment>
<dbReference type="RefSeq" id="WP_069910236.1">
    <property type="nucleotide sequence ID" value="NZ_LAJE02000198.1"/>
</dbReference>
<evidence type="ECO:0000313" key="3">
    <source>
        <dbReference type="EMBL" id="OEO30572.1"/>
    </source>
</evidence>
<accession>A0A1E5XPN8</accession>
<keyword evidence="4" id="KW-1185">Reference proteome</keyword>
<evidence type="ECO:0000313" key="4">
    <source>
        <dbReference type="Proteomes" id="UP000095463"/>
    </source>
</evidence>
<dbReference type="Proteomes" id="UP000095463">
    <property type="component" value="Unassembled WGS sequence"/>
</dbReference>
<feature type="compositionally biased region" description="Low complexity" evidence="1">
    <location>
        <begin position="117"/>
        <end position="172"/>
    </location>
</feature>
<feature type="compositionally biased region" description="Acidic residues" evidence="1">
    <location>
        <begin position="99"/>
        <end position="108"/>
    </location>
</feature>
<evidence type="ECO:0000259" key="2">
    <source>
        <dbReference type="Pfam" id="PF13763"/>
    </source>
</evidence>
<dbReference type="EMBL" id="LAJE02000198">
    <property type="protein sequence ID" value="OEO30572.1"/>
    <property type="molecule type" value="Genomic_DNA"/>
</dbReference>
<feature type="domain" description="DUF4167" evidence="2">
    <location>
        <begin position="12"/>
        <end position="88"/>
    </location>
</feature>
<feature type="region of interest" description="Disordered" evidence="1">
    <location>
        <begin position="1"/>
        <end position="41"/>
    </location>
</feature>
<organism evidence="3 4">
    <name type="scientific">Devosia insulae DS-56</name>
    <dbReference type="NCBI Taxonomy" id="1116389"/>
    <lineage>
        <taxon>Bacteria</taxon>
        <taxon>Pseudomonadati</taxon>
        <taxon>Pseudomonadota</taxon>
        <taxon>Alphaproteobacteria</taxon>
        <taxon>Hyphomicrobiales</taxon>
        <taxon>Devosiaceae</taxon>
        <taxon>Devosia</taxon>
    </lineage>
</organism>
<feature type="compositionally biased region" description="Low complexity" evidence="1">
    <location>
        <begin position="1"/>
        <end position="10"/>
    </location>
</feature>
<evidence type="ECO:0000256" key="1">
    <source>
        <dbReference type="SAM" id="MobiDB-lite"/>
    </source>
</evidence>
<reference evidence="3 4" key="1">
    <citation type="journal article" date="2015" name="Genome Announc.">
        <title>Genome Assemblies of Three Soil-Associated Devosia species: D. insulae, D. limi, and D. soli.</title>
        <authorList>
            <person name="Hassan Y.I."/>
            <person name="Lepp D."/>
            <person name="Zhou T."/>
        </authorList>
    </citation>
    <scope>NUCLEOTIDE SEQUENCE [LARGE SCALE GENOMIC DNA]</scope>
    <source>
        <strain evidence="3 4">DS-56</strain>
    </source>
</reference>
<proteinExistence type="predicted"/>
<sequence>MRPNNQQNNKNRSRGRNNNGGRKHGNPLSRNYESNGPDVKVRGNASHIAEKYLQLARDAQSSGDSVMAENYLQHAEHYFRILSAAQPQNQQRDQFGQQADEDDYDDDFAPINDRFASPEPRQFSQQPQQHDQQQQPQQQSIPGSEPVVMAVVETAVAAPPATAAAEGEAPPADGEPRRRDRRPRRRSRGQGGEGGADPAGAPQPDVGELPAFLTAGNTPAE</sequence>
<feature type="compositionally biased region" description="Low complexity" evidence="1">
    <location>
        <begin position="198"/>
        <end position="207"/>
    </location>
</feature>
<dbReference type="InterPro" id="IPR025430">
    <property type="entry name" value="DUF4167"/>
</dbReference>
<protein>
    <recommendedName>
        <fullName evidence="2">DUF4167 domain-containing protein</fullName>
    </recommendedName>
</protein>